<dbReference type="CDD" id="cd00433">
    <property type="entry name" value="Peptidase_M17"/>
    <property type="match status" value="1"/>
</dbReference>
<dbReference type="GeneID" id="26902391"/>
<evidence type="ECO:0000313" key="7">
    <source>
        <dbReference type="EMBL" id="KPA83940.1"/>
    </source>
</evidence>
<reference evidence="7 8" key="1">
    <citation type="submission" date="2015-07" db="EMBL/GenBank/DDBJ databases">
        <title>High-quality genome of monoxenous trypanosomatid Leptomonas pyrrhocoris.</title>
        <authorList>
            <person name="Flegontov P."/>
            <person name="Butenko A."/>
            <person name="Firsov S."/>
            <person name="Vlcek C."/>
            <person name="Logacheva M.D."/>
            <person name="Field M."/>
            <person name="Filatov D."/>
            <person name="Flegontova O."/>
            <person name="Gerasimov E."/>
            <person name="Jackson A.P."/>
            <person name="Kelly S."/>
            <person name="Opperdoes F."/>
            <person name="O'Reilly A."/>
            <person name="Votypka J."/>
            <person name="Yurchenko V."/>
            <person name="Lukes J."/>
        </authorList>
    </citation>
    <scope>NUCLEOTIDE SEQUENCE [LARGE SCALE GENOMIC DNA]</scope>
    <source>
        <strain evidence="7">H10</strain>
    </source>
</reference>
<dbReference type="Proteomes" id="UP000037923">
    <property type="component" value="Unassembled WGS sequence"/>
</dbReference>
<protein>
    <submittedName>
        <fullName evidence="7">Putative mitochondrial Cytosolic leucyl aminopeptidase</fullName>
    </submittedName>
</protein>
<dbReference type="PANTHER" id="PTHR11963">
    <property type="entry name" value="LEUCINE AMINOPEPTIDASE-RELATED"/>
    <property type="match status" value="1"/>
</dbReference>
<dbReference type="SUPFAM" id="SSF53187">
    <property type="entry name" value="Zn-dependent exopeptidases"/>
    <property type="match status" value="1"/>
</dbReference>
<dbReference type="OrthoDB" id="412814at2759"/>
<proteinExistence type="inferred from homology"/>
<evidence type="ECO:0000256" key="4">
    <source>
        <dbReference type="ARBA" id="ARBA00022801"/>
    </source>
</evidence>
<dbReference type="Gene3D" id="3.40.630.10">
    <property type="entry name" value="Zn peptidases"/>
    <property type="match status" value="1"/>
</dbReference>
<feature type="region of interest" description="Disordered" evidence="5">
    <location>
        <begin position="176"/>
        <end position="202"/>
    </location>
</feature>
<keyword evidence="4" id="KW-0378">Hydrolase</keyword>
<dbReference type="InterPro" id="IPR011356">
    <property type="entry name" value="Leucine_aapep/pepB"/>
</dbReference>
<dbReference type="GO" id="GO:0070006">
    <property type="term" value="F:metalloaminopeptidase activity"/>
    <property type="evidence" value="ECO:0007669"/>
    <property type="project" value="InterPro"/>
</dbReference>
<comment type="similarity">
    <text evidence="1">Belongs to the peptidase M17 family.</text>
</comment>
<keyword evidence="2 7" id="KW-0031">Aminopeptidase</keyword>
<sequence length="552" mass="58679">MLRHVLARGPLPQSLPVSPALKLTAQKAKHAKNAGIRVNFVTAAEATAAGAAVPAGFTGKAGELDFKSRWATAEEDAASPAKVAGQKPAELVAGLGSASTVRDYRLAVTSAVRKAKTMQSAYVSLTLPKQDIMTMTDPYHPPQRLSSQDVIEKTACFAVTAAYQYNRLKSQTLMAQADARRPKGRASAGAAARRRRGANTAEAAPMELIVPTSNVQAVRTGEVIGHCVNDARNLGNLREDEGVPEFYVEWAKKYMLPEGIKVRKVLRGQQLEEAGLNLLYNVGRGSRYEPHMMVLEYVGNKRSSATTALVGKGVTFDCGGLNVKPYGSMETMHTDMMGAATALTALKAIATLKLPINVVAAVGLVENAIGPDSYHPSSILTSLKGLTVEVLNTDAEGRLVLADVLTYVQHRAPLEKTPKRIIDLATLTGAIIVSLGSRRAGVFASQPAIMDTLMASGTRCGEEVWPMPIGDEHKDAMKGNIADLINSAPGRQGGSCTAAAFLSNFVEPEVQWAHLDIAGVADMGDKPKGYAPAGVTGYGVQLLVDHLRHNKL</sequence>
<dbReference type="PROSITE" id="PS00631">
    <property type="entry name" value="CYTOSOL_AP"/>
    <property type="match status" value="1"/>
</dbReference>
<dbReference type="OMA" id="MPIGDEH"/>
<evidence type="ECO:0000256" key="2">
    <source>
        <dbReference type="ARBA" id="ARBA00022438"/>
    </source>
</evidence>
<evidence type="ECO:0000256" key="3">
    <source>
        <dbReference type="ARBA" id="ARBA00022670"/>
    </source>
</evidence>
<accession>A0A0M9G723</accession>
<feature type="domain" description="Cytosol aminopeptidase" evidence="6">
    <location>
        <begin position="392"/>
        <end position="399"/>
    </location>
</feature>
<organism evidence="7 8">
    <name type="scientific">Leptomonas pyrrhocoris</name>
    <name type="common">Firebug parasite</name>
    <dbReference type="NCBI Taxonomy" id="157538"/>
    <lineage>
        <taxon>Eukaryota</taxon>
        <taxon>Discoba</taxon>
        <taxon>Euglenozoa</taxon>
        <taxon>Kinetoplastea</taxon>
        <taxon>Metakinetoplastina</taxon>
        <taxon>Trypanosomatida</taxon>
        <taxon>Trypanosomatidae</taxon>
        <taxon>Leishmaniinae</taxon>
        <taxon>Leptomonas</taxon>
    </lineage>
</organism>
<comment type="caution">
    <text evidence="7">The sequence shown here is derived from an EMBL/GenBank/DDBJ whole genome shotgun (WGS) entry which is preliminary data.</text>
</comment>
<dbReference type="AlphaFoldDB" id="A0A0M9G723"/>
<dbReference type="RefSeq" id="XP_015662379.1">
    <property type="nucleotide sequence ID" value="XM_015798901.1"/>
</dbReference>
<keyword evidence="3" id="KW-0645">Protease</keyword>
<name>A0A0M9G723_LEPPY</name>
<dbReference type="EMBL" id="LGTL01000003">
    <property type="protein sequence ID" value="KPA83940.1"/>
    <property type="molecule type" value="Genomic_DNA"/>
</dbReference>
<dbReference type="GO" id="GO:0030145">
    <property type="term" value="F:manganese ion binding"/>
    <property type="evidence" value="ECO:0007669"/>
    <property type="project" value="InterPro"/>
</dbReference>
<evidence type="ECO:0000313" key="8">
    <source>
        <dbReference type="Proteomes" id="UP000037923"/>
    </source>
</evidence>
<evidence type="ECO:0000256" key="5">
    <source>
        <dbReference type="SAM" id="MobiDB-lite"/>
    </source>
</evidence>
<dbReference type="GO" id="GO:0005737">
    <property type="term" value="C:cytoplasm"/>
    <property type="evidence" value="ECO:0007669"/>
    <property type="project" value="InterPro"/>
</dbReference>
<dbReference type="PANTHER" id="PTHR11963:SF23">
    <property type="entry name" value="CYTOSOL AMINOPEPTIDASE"/>
    <property type="match status" value="1"/>
</dbReference>
<dbReference type="GO" id="GO:0006508">
    <property type="term" value="P:proteolysis"/>
    <property type="evidence" value="ECO:0007669"/>
    <property type="project" value="UniProtKB-KW"/>
</dbReference>
<dbReference type="VEuPathDB" id="TriTrypDB:LpyrH10_03_2470"/>
<dbReference type="PRINTS" id="PR00481">
    <property type="entry name" value="LAMNOPPTDASE"/>
</dbReference>
<dbReference type="InterPro" id="IPR000819">
    <property type="entry name" value="Peptidase_M17_C"/>
</dbReference>
<evidence type="ECO:0000259" key="6">
    <source>
        <dbReference type="PROSITE" id="PS00631"/>
    </source>
</evidence>
<keyword evidence="8" id="KW-1185">Reference proteome</keyword>
<dbReference type="FunFam" id="3.40.630.10:FF:000124">
    <property type="entry name" value="Cytosolic leucyl aminopeptidase, putative"/>
    <property type="match status" value="1"/>
</dbReference>
<gene>
    <name evidence="7" type="ORF">ABB37_02096</name>
</gene>
<evidence type="ECO:0000256" key="1">
    <source>
        <dbReference type="ARBA" id="ARBA00009528"/>
    </source>
</evidence>
<dbReference type="Pfam" id="PF00883">
    <property type="entry name" value="Peptidase_M17"/>
    <property type="match status" value="1"/>
</dbReference>